<organism evidence="3 4">
    <name type="scientific">Lentinula boryana</name>
    <dbReference type="NCBI Taxonomy" id="40481"/>
    <lineage>
        <taxon>Eukaryota</taxon>
        <taxon>Fungi</taxon>
        <taxon>Dikarya</taxon>
        <taxon>Basidiomycota</taxon>
        <taxon>Agaricomycotina</taxon>
        <taxon>Agaricomycetes</taxon>
        <taxon>Agaricomycetidae</taxon>
        <taxon>Agaricales</taxon>
        <taxon>Marasmiineae</taxon>
        <taxon>Omphalotaceae</taxon>
        <taxon>Lentinula</taxon>
    </lineage>
</organism>
<feature type="domain" description="F-box" evidence="2">
    <location>
        <begin position="5"/>
        <end position="51"/>
    </location>
</feature>
<evidence type="ECO:0000256" key="1">
    <source>
        <dbReference type="SAM" id="MobiDB-lite"/>
    </source>
</evidence>
<keyword evidence="4" id="KW-1185">Reference proteome</keyword>
<comment type="caution">
    <text evidence="3">The sequence shown here is derived from an EMBL/GenBank/DDBJ whole genome shotgun (WGS) entry which is preliminary data.</text>
</comment>
<protein>
    <recommendedName>
        <fullName evidence="2">F-box domain-containing protein</fullName>
    </recommendedName>
</protein>
<feature type="compositionally biased region" description="Low complexity" evidence="1">
    <location>
        <begin position="420"/>
        <end position="442"/>
    </location>
</feature>
<dbReference type="SUPFAM" id="SSF81383">
    <property type="entry name" value="F-box domain"/>
    <property type="match status" value="1"/>
</dbReference>
<gene>
    <name evidence="3" type="ORF">F5050DRAFT_1804374</name>
</gene>
<dbReference type="InterPro" id="IPR036047">
    <property type="entry name" value="F-box-like_dom_sf"/>
</dbReference>
<dbReference type="CDD" id="cd09917">
    <property type="entry name" value="F-box_SF"/>
    <property type="match status" value="1"/>
</dbReference>
<dbReference type="EMBL" id="MU790526">
    <property type="protein sequence ID" value="KAJ4000147.1"/>
    <property type="molecule type" value="Genomic_DNA"/>
</dbReference>
<dbReference type="InterPro" id="IPR001810">
    <property type="entry name" value="F-box_dom"/>
</dbReference>
<name>A0ABQ8QN87_9AGAR</name>
<evidence type="ECO:0000259" key="2">
    <source>
        <dbReference type="PROSITE" id="PS50181"/>
    </source>
</evidence>
<dbReference type="SMART" id="SM00256">
    <property type="entry name" value="FBOX"/>
    <property type="match status" value="1"/>
</dbReference>
<reference evidence="3" key="1">
    <citation type="submission" date="2022-08" db="EMBL/GenBank/DDBJ databases">
        <authorList>
            <consortium name="DOE Joint Genome Institute"/>
            <person name="Min B."/>
            <person name="Riley R."/>
            <person name="Sierra-Patev S."/>
            <person name="Naranjo-Ortiz M."/>
            <person name="Looney B."/>
            <person name="Konkel Z."/>
            <person name="Slot J.C."/>
            <person name="Sakamoto Y."/>
            <person name="Steenwyk J.L."/>
            <person name="Rokas A."/>
            <person name="Carro J."/>
            <person name="Camarero S."/>
            <person name="Ferreira P."/>
            <person name="Molpeceres G."/>
            <person name="Ruiz-Duenas F.J."/>
            <person name="Serrano A."/>
            <person name="Henrissat B."/>
            <person name="Drula E."/>
            <person name="Hughes K.W."/>
            <person name="Mata J.L."/>
            <person name="Ishikawa N.K."/>
            <person name="Vargas-Isla R."/>
            <person name="Ushijima S."/>
            <person name="Smith C.A."/>
            <person name="Ahrendt S."/>
            <person name="Andreopoulos W."/>
            <person name="He G."/>
            <person name="Labutti K."/>
            <person name="Lipzen A."/>
            <person name="Ng V."/>
            <person name="Sandor L."/>
            <person name="Barry K."/>
            <person name="Martinez A.T."/>
            <person name="Xiao Y."/>
            <person name="Gibbons J.G."/>
            <person name="Terashima K."/>
            <person name="Hibbett D.S."/>
            <person name="Grigoriev I.V."/>
        </authorList>
    </citation>
    <scope>NUCLEOTIDE SEQUENCE</scope>
    <source>
        <strain evidence="3">TFB10827</strain>
    </source>
</reference>
<feature type="region of interest" description="Disordered" evidence="1">
    <location>
        <begin position="397"/>
        <end position="450"/>
    </location>
</feature>
<feature type="region of interest" description="Disordered" evidence="1">
    <location>
        <begin position="532"/>
        <end position="554"/>
    </location>
</feature>
<evidence type="ECO:0000313" key="4">
    <source>
        <dbReference type="Proteomes" id="UP001163828"/>
    </source>
</evidence>
<accession>A0ABQ8QN87</accession>
<feature type="compositionally biased region" description="Polar residues" evidence="1">
    <location>
        <begin position="403"/>
        <end position="419"/>
    </location>
</feature>
<sequence length="711" mass="79579">MDTGVMSFLQLPVELVCDVLQLLSVQDLLQCNLVCNRLHRMINDSSALQFTIELSRCRMNAAPTSELSFASRLRLLRDREYAWRTLNPKSRHQLKLAHSGTIYEFAGGVYGVGKEIERRTAFITFYDLPSVASGVQRSIKHTFSETNVVDFTMDPAQDLLVLVSMNHDSPYVYDLHLRKLSTNEPHPLAPAPILPCYQKHQGMNFADGAVQIQISGELIGFLVKETLLSLRAHFEVFKWRTLFPNSCMVKSLVGIDDFTFLSEDHFLLVQPNGLFDVYSFSGSISDLSNPILRASYELPALSPAYSFWYISLSSNPSPDFPGPAGENKAFYCSPADRLHACCIYVYQPALPDRDTVYPFVFFFHPKTLLKSQHEWKHPSLNADSNIFPLWQGSNTVEAHDDNVPSSPTSNYNSPVFSDTSMPSSPQSNPPSSASSVSLDGSSNDLLNFPAPQATHAGSSMLFDASPSTFNRATPTKGQSHIRVPWEAWGPQNTRWFREHLSKDWQRSIYGLRTVDCVVDRAALESSIYRSGSVGEDSEIGQNDSDSFIEDDGGDESDEDGFIFINEVAFSVGDIESQLGCTGTLPKFIRVRDFNPYSISKAVEELAINESLQIQDRASPQCRLPSYIDRDINAFSSDMIRDRGGYRRVVTGPSKVNARGVFLENISSCLPYVEVISKDTFNVNEVMMDDSRLLLIKRGRGRKLKTITILDM</sequence>
<evidence type="ECO:0000313" key="3">
    <source>
        <dbReference type="EMBL" id="KAJ4000147.1"/>
    </source>
</evidence>
<dbReference type="Pfam" id="PF12937">
    <property type="entry name" value="F-box-like"/>
    <property type="match status" value="1"/>
</dbReference>
<proteinExistence type="predicted"/>
<dbReference type="Gene3D" id="1.20.1280.50">
    <property type="match status" value="1"/>
</dbReference>
<dbReference type="Proteomes" id="UP001163828">
    <property type="component" value="Unassembled WGS sequence"/>
</dbReference>
<dbReference type="PROSITE" id="PS50181">
    <property type="entry name" value="FBOX"/>
    <property type="match status" value="1"/>
</dbReference>